<sequence length="244" mass="26678">MRIEGAGDARAAAAAVFARFGADPSGLAGNRLKATWIGLARRYHPLGGAEPDEAAMAEINAAYDALRRAETPDRPARRGAPPAADADPKRDGVAVWAWAGHAPDRPLPSDHIAREDDSDANFVRRRLWRLSGGSEEEWTIWPFDGQRFMTPLTVYASSDLFEEMARAALRFARRGFRAPRAVFVQRRGDRWSRLLLVYADGVFHDALALEHRGGANPGHDAFFLERLPGVLDALRTGAAAARAA</sequence>
<keyword evidence="3" id="KW-1185">Reference proteome</keyword>
<reference evidence="2 3" key="1">
    <citation type="journal article" date="2014" name="Int. J. Syst. Evol. Microbiol.">
        <title>Complete genome sequence of Corynebacterium casei LMG S-19264T (=DSM 44701T), isolated from a smear-ripened cheese.</title>
        <authorList>
            <consortium name="US DOE Joint Genome Institute (JGI-PGF)"/>
            <person name="Walter F."/>
            <person name="Albersmeier A."/>
            <person name="Kalinowski J."/>
            <person name="Ruckert C."/>
        </authorList>
    </citation>
    <scope>NUCLEOTIDE SEQUENCE [LARGE SCALE GENOMIC DNA]</scope>
    <source>
        <strain evidence="2 3">CGMCC 1.16330</strain>
    </source>
</reference>
<feature type="region of interest" description="Disordered" evidence="1">
    <location>
        <begin position="69"/>
        <end position="90"/>
    </location>
</feature>
<evidence type="ECO:0008006" key="4">
    <source>
        <dbReference type="Google" id="ProtNLM"/>
    </source>
</evidence>
<gene>
    <name evidence="2" type="ORF">GCM10010964_10540</name>
</gene>
<accession>A0A8J2Z9D1</accession>
<evidence type="ECO:0000313" key="3">
    <source>
        <dbReference type="Proteomes" id="UP000597507"/>
    </source>
</evidence>
<evidence type="ECO:0000256" key="1">
    <source>
        <dbReference type="SAM" id="MobiDB-lite"/>
    </source>
</evidence>
<dbReference type="Proteomes" id="UP000597507">
    <property type="component" value="Unassembled WGS sequence"/>
</dbReference>
<name>A0A8J2Z9D1_9PROT</name>
<dbReference type="EMBL" id="BMKS01000002">
    <property type="protein sequence ID" value="GGG24336.1"/>
    <property type="molecule type" value="Genomic_DNA"/>
</dbReference>
<evidence type="ECO:0000313" key="2">
    <source>
        <dbReference type="EMBL" id="GGG24336.1"/>
    </source>
</evidence>
<protein>
    <recommendedName>
        <fullName evidence="4">J domain-containing protein</fullName>
    </recommendedName>
</protein>
<dbReference type="RefSeq" id="WP_188898933.1">
    <property type="nucleotide sequence ID" value="NZ_BMKS01000002.1"/>
</dbReference>
<dbReference type="AlphaFoldDB" id="A0A8J2Z9D1"/>
<organism evidence="2 3">
    <name type="scientific">Caldovatus sediminis</name>
    <dbReference type="NCBI Taxonomy" id="2041189"/>
    <lineage>
        <taxon>Bacteria</taxon>
        <taxon>Pseudomonadati</taxon>
        <taxon>Pseudomonadota</taxon>
        <taxon>Alphaproteobacteria</taxon>
        <taxon>Acetobacterales</taxon>
        <taxon>Roseomonadaceae</taxon>
        <taxon>Caldovatus</taxon>
    </lineage>
</organism>
<proteinExistence type="predicted"/>
<comment type="caution">
    <text evidence="2">The sequence shown here is derived from an EMBL/GenBank/DDBJ whole genome shotgun (WGS) entry which is preliminary data.</text>
</comment>